<dbReference type="GO" id="GO:0003677">
    <property type="term" value="F:DNA binding"/>
    <property type="evidence" value="ECO:0007669"/>
    <property type="project" value="InterPro"/>
</dbReference>
<proteinExistence type="predicted"/>
<comment type="caution">
    <text evidence="1">The sequence shown here is derived from an EMBL/GenBank/DDBJ whole genome shotgun (WGS) entry which is preliminary data.</text>
</comment>
<gene>
    <name evidence="1" type="ORF">C6P64_15895</name>
</gene>
<sequence>MNLKTYLSEHKQVDLARKLGVTQGAVHQWAVGLSRPSAERSIEIEKATSGAVSCEELRPDVDWAYLRGTAAIVATVGRDIETATAGQGA</sequence>
<organism evidence="1 2">
    <name type="scientific">Malikia granosa</name>
    <dbReference type="NCBI Taxonomy" id="263067"/>
    <lineage>
        <taxon>Bacteria</taxon>
        <taxon>Pseudomonadati</taxon>
        <taxon>Pseudomonadota</taxon>
        <taxon>Betaproteobacteria</taxon>
        <taxon>Burkholderiales</taxon>
        <taxon>Comamonadaceae</taxon>
        <taxon>Malikia</taxon>
    </lineage>
</organism>
<dbReference type="Proteomes" id="UP000238589">
    <property type="component" value="Unassembled WGS sequence"/>
</dbReference>
<protein>
    <submittedName>
        <fullName evidence="1">Transcriptional regulator</fullName>
    </submittedName>
</protein>
<keyword evidence="2" id="KW-1185">Reference proteome</keyword>
<dbReference type="OrthoDB" id="6446140at2"/>
<dbReference type="InterPro" id="IPR001387">
    <property type="entry name" value="Cro/C1-type_HTH"/>
</dbReference>
<dbReference type="Pfam" id="PF15943">
    <property type="entry name" value="YdaS_toxin"/>
    <property type="match status" value="1"/>
</dbReference>
<dbReference type="RefSeq" id="WP_105749520.1">
    <property type="nucleotide sequence ID" value="NZ_PVLQ01000088.1"/>
</dbReference>
<dbReference type="InterPro" id="IPR010982">
    <property type="entry name" value="Lambda_DNA-bd_dom_sf"/>
</dbReference>
<dbReference type="Gene3D" id="1.10.260.40">
    <property type="entry name" value="lambda repressor-like DNA-binding domains"/>
    <property type="match status" value="1"/>
</dbReference>
<dbReference type="CDD" id="cd00093">
    <property type="entry name" value="HTH_XRE"/>
    <property type="match status" value="1"/>
</dbReference>
<evidence type="ECO:0000313" key="1">
    <source>
        <dbReference type="EMBL" id="PRD64144.1"/>
    </source>
</evidence>
<accession>A0A2S9K125</accession>
<dbReference type="InterPro" id="IPR031856">
    <property type="entry name" value="YdaS_toxin-like"/>
</dbReference>
<dbReference type="AlphaFoldDB" id="A0A2S9K125"/>
<evidence type="ECO:0000313" key="2">
    <source>
        <dbReference type="Proteomes" id="UP000238589"/>
    </source>
</evidence>
<reference evidence="1 2" key="1">
    <citation type="submission" date="2018-03" db="EMBL/GenBank/DDBJ databases">
        <title>Comparative genomics illustrates the genes involved in a hyperalkaliphilic mechanisms of Serpentinomonas isolated from highly-alkaline calcium-rich serpentinized springs.</title>
        <authorList>
            <person name="Suzuki S."/>
            <person name="Ishii S."/>
            <person name="Walworth N."/>
            <person name="Bird L."/>
            <person name="Kuenen J.G."/>
            <person name="Nealson K.H."/>
        </authorList>
    </citation>
    <scope>NUCLEOTIDE SEQUENCE [LARGE SCALE GENOMIC DNA]</scope>
    <source>
        <strain evidence="1 2">P1</strain>
    </source>
</reference>
<dbReference type="SUPFAM" id="SSF47413">
    <property type="entry name" value="lambda repressor-like DNA-binding domains"/>
    <property type="match status" value="1"/>
</dbReference>
<dbReference type="EMBL" id="PVLQ01000088">
    <property type="protein sequence ID" value="PRD64144.1"/>
    <property type="molecule type" value="Genomic_DNA"/>
</dbReference>
<name>A0A2S9K125_9BURK</name>